<dbReference type="Proteomes" id="UP000265520">
    <property type="component" value="Unassembled WGS sequence"/>
</dbReference>
<keyword evidence="1" id="KW-0472">Membrane</keyword>
<feature type="transmembrane region" description="Helical" evidence="1">
    <location>
        <begin position="20"/>
        <end position="38"/>
    </location>
</feature>
<dbReference type="EMBL" id="LXQA011243826">
    <property type="protein sequence ID" value="MCI90408.1"/>
    <property type="molecule type" value="Genomic_DNA"/>
</dbReference>
<evidence type="ECO:0000313" key="2">
    <source>
        <dbReference type="EMBL" id="MCI90408.1"/>
    </source>
</evidence>
<feature type="non-terminal residue" evidence="2">
    <location>
        <position position="46"/>
    </location>
</feature>
<protein>
    <submittedName>
        <fullName evidence="2">Uncharacterized protein</fullName>
    </submittedName>
</protein>
<keyword evidence="1" id="KW-0812">Transmembrane</keyword>
<keyword evidence="1" id="KW-1133">Transmembrane helix</keyword>
<accession>A0A392VPS3</accession>
<keyword evidence="3" id="KW-1185">Reference proteome</keyword>
<organism evidence="2 3">
    <name type="scientific">Trifolium medium</name>
    <dbReference type="NCBI Taxonomy" id="97028"/>
    <lineage>
        <taxon>Eukaryota</taxon>
        <taxon>Viridiplantae</taxon>
        <taxon>Streptophyta</taxon>
        <taxon>Embryophyta</taxon>
        <taxon>Tracheophyta</taxon>
        <taxon>Spermatophyta</taxon>
        <taxon>Magnoliopsida</taxon>
        <taxon>eudicotyledons</taxon>
        <taxon>Gunneridae</taxon>
        <taxon>Pentapetalae</taxon>
        <taxon>rosids</taxon>
        <taxon>fabids</taxon>
        <taxon>Fabales</taxon>
        <taxon>Fabaceae</taxon>
        <taxon>Papilionoideae</taxon>
        <taxon>50 kb inversion clade</taxon>
        <taxon>NPAAA clade</taxon>
        <taxon>Hologalegina</taxon>
        <taxon>IRL clade</taxon>
        <taxon>Trifolieae</taxon>
        <taxon>Trifolium</taxon>
    </lineage>
</organism>
<sequence length="46" mass="5214">MGLVRRDGELDAEELLEEIKVSGLVVLLKVLVIVALSLRNYGEFWK</sequence>
<dbReference type="AlphaFoldDB" id="A0A392VPS3"/>
<comment type="caution">
    <text evidence="2">The sequence shown here is derived from an EMBL/GenBank/DDBJ whole genome shotgun (WGS) entry which is preliminary data.</text>
</comment>
<reference evidence="2 3" key="1">
    <citation type="journal article" date="2018" name="Front. Plant Sci.">
        <title>Red Clover (Trifolium pratense) and Zigzag Clover (T. medium) - A Picture of Genomic Similarities and Differences.</title>
        <authorList>
            <person name="Dluhosova J."/>
            <person name="Istvanek J."/>
            <person name="Nedelnik J."/>
            <person name="Repkova J."/>
        </authorList>
    </citation>
    <scope>NUCLEOTIDE SEQUENCE [LARGE SCALE GENOMIC DNA]</scope>
    <source>
        <strain evidence="3">cv. 10/8</strain>
        <tissue evidence="2">Leaf</tissue>
    </source>
</reference>
<evidence type="ECO:0000256" key="1">
    <source>
        <dbReference type="SAM" id="Phobius"/>
    </source>
</evidence>
<name>A0A392VPS3_9FABA</name>
<evidence type="ECO:0000313" key="3">
    <source>
        <dbReference type="Proteomes" id="UP000265520"/>
    </source>
</evidence>
<proteinExistence type="predicted"/>